<dbReference type="RefSeq" id="WP_070979148.1">
    <property type="nucleotide sequence ID" value="NZ_CP017707.1"/>
</dbReference>
<comment type="cofactor">
    <cofactor evidence="1">
        <name>heme b</name>
        <dbReference type="ChEBI" id="CHEBI:60344"/>
    </cofactor>
</comment>
<evidence type="ECO:0000259" key="14">
    <source>
        <dbReference type="Pfam" id="PF01292"/>
    </source>
</evidence>
<dbReference type="Proteomes" id="UP000178776">
    <property type="component" value="Chromosome"/>
</dbReference>
<keyword evidence="3" id="KW-0813">Transport</keyword>
<evidence type="ECO:0000256" key="8">
    <source>
        <dbReference type="ARBA" id="ARBA00022982"/>
    </source>
</evidence>
<dbReference type="GO" id="GO:0020037">
    <property type="term" value="F:heme binding"/>
    <property type="evidence" value="ECO:0007669"/>
    <property type="project" value="TreeGrafter"/>
</dbReference>
<organism evidence="15 16">
    <name type="scientific">Chromobacterium vaccinii</name>
    <dbReference type="NCBI Taxonomy" id="1108595"/>
    <lineage>
        <taxon>Bacteria</taxon>
        <taxon>Pseudomonadati</taxon>
        <taxon>Pseudomonadota</taxon>
        <taxon>Betaproteobacteria</taxon>
        <taxon>Neisseriales</taxon>
        <taxon>Chromobacteriaceae</taxon>
        <taxon>Chromobacterium</taxon>
    </lineage>
</organism>
<keyword evidence="6 13" id="KW-0812">Transmembrane</keyword>
<evidence type="ECO:0000256" key="3">
    <source>
        <dbReference type="ARBA" id="ARBA00022448"/>
    </source>
</evidence>
<proteinExistence type="inferred from homology"/>
<reference evidence="15 16" key="1">
    <citation type="submission" date="2016-10" db="EMBL/GenBank/DDBJ databases">
        <title>Chromobacterium muskegensis sp. nov., an insecticidal bacterium isolated from Sphagnum bogs.</title>
        <authorList>
            <person name="Sparks M.E."/>
            <person name="Blackburn M.B."/>
            <person name="Gundersen-Rindal D.E."/>
            <person name="Mitchell A."/>
            <person name="Farrar R."/>
            <person name="Kuhar D."/>
        </authorList>
    </citation>
    <scope>NUCLEOTIDE SEQUENCE [LARGE SCALE GENOMIC DNA]</scope>
    <source>
        <strain evidence="15 16">21-1</strain>
    </source>
</reference>
<feature type="transmembrane region" description="Helical" evidence="13">
    <location>
        <begin position="94"/>
        <end position="113"/>
    </location>
</feature>
<evidence type="ECO:0000313" key="16">
    <source>
        <dbReference type="Proteomes" id="UP000178776"/>
    </source>
</evidence>
<dbReference type="EMBL" id="CP017707">
    <property type="protein sequence ID" value="AOZ49589.1"/>
    <property type="molecule type" value="Genomic_DNA"/>
</dbReference>
<dbReference type="KEGG" id="cvc:BKX93_05955"/>
<dbReference type="AlphaFoldDB" id="A0A1D9LE82"/>
<feature type="transmembrane region" description="Helical" evidence="13">
    <location>
        <begin position="149"/>
        <end position="168"/>
    </location>
</feature>
<dbReference type="STRING" id="1108595.BKX93_05955"/>
<evidence type="ECO:0000256" key="1">
    <source>
        <dbReference type="ARBA" id="ARBA00001970"/>
    </source>
</evidence>
<evidence type="ECO:0000256" key="2">
    <source>
        <dbReference type="ARBA" id="ARBA00004651"/>
    </source>
</evidence>
<dbReference type="GO" id="GO:0046872">
    <property type="term" value="F:metal ion binding"/>
    <property type="evidence" value="ECO:0007669"/>
    <property type="project" value="UniProtKB-KW"/>
</dbReference>
<dbReference type="GeneID" id="68840749"/>
<evidence type="ECO:0000256" key="7">
    <source>
        <dbReference type="ARBA" id="ARBA00022723"/>
    </source>
</evidence>
<dbReference type="PANTHER" id="PTHR30529:SF3">
    <property type="entry name" value="CYTOCHROME B561 HOMOLOG 1"/>
    <property type="match status" value="1"/>
</dbReference>
<dbReference type="SUPFAM" id="SSF81342">
    <property type="entry name" value="Transmembrane di-heme cytochromes"/>
    <property type="match status" value="1"/>
</dbReference>
<evidence type="ECO:0000256" key="4">
    <source>
        <dbReference type="ARBA" id="ARBA00022475"/>
    </source>
</evidence>
<keyword evidence="9 13" id="KW-1133">Transmembrane helix</keyword>
<dbReference type="InterPro" id="IPR011577">
    <property type="entry name" value="Cyt_b561_bac/Ni-Hgenase"/>
</dbReference>
<dbReference type="GO" id="GO:0005886">
    <property type="term" value="C:plasma membrane"/>
    <property type="evidence" value="ECO:0007669"/>
    <property type="project" value="UniProtKB-SubCell"/>
</dbReference>
<evidence type="ECO:0000256" key="6">
    <source>
        <dbReference type="ARBA" id="ARBA00022692"/>
    </source>
</evidence>
<comment type="subcellular location">
    <subcellularLocation>
        <location evidence="2">Cell membrane</location>
        <topology evidence="2">Multi-pass membrane protein</topology>
    </subcellularLocation>
</comment>
<dbReference type="PANTHER" id="PTHR30529">
    <property type="entry name" value="CYTOCHROME B561"/>
    <property type="match status" value="1"/>
</dbReference>
<feature type="domain" description="Cytochrome b561 bacterial/Ni-hydrogenase" evidence="14">
    <location>
        <begin position="9"/>
        <end position="177"/>
    </location>
</feature>
<evidence type="ECO:0000256" key="9">
    <source>
        <dbReference type="ARBA" id="ARBA00022989"/>
    </source>
</evidence>
<evidence type="ECO:0000256" key="13">
    <source>
        <dbReference type="SAM" id="Phobius"/>
    </source>
</evidence>
<gene>
    <name evidence="15" type="ORF">BKX93_05955</name>
</gene>
<accession>A0A1D9LE82</accession>
<dbReference type="InterPro" id="IPR016174">
    <property type="entry name" value="Di-haem_cyt_TM"/>
</dbReference>
<protein>
    <submittedName>
        <fullName evidence="15">Cytochrome B</fullName>
    </submittedName>
</protein>
<keyword evidence="7" id="KW-0479">Metal-binding</keyword>
<dbReference type="GO" id="GO:0022904">
    <property type="term" value="P:respiratory electron transport chain"/>
    <property type="evidence" value="ECO:0007669"/>
    <property type="project" value="InterPro"/>
</dbReference>
<keyword evidence="4" id="KW-1003">Cell membrane</keyword>
<name>A0A1D9LE82_9NEIS</name>
<comment type="similarity">
    <text evidence="12">Belongs to the cytochrome b561 family.</text>
</comment>
<dbReference type="GO" id="GO:0009055">
    <property type="term" value="F:electron transfer activity"/>
    <property type="evidence" value="ECO:0007669"/>
    <property type="project" value="InterPro"/>
</dbReference>
<evidence type="ECO:0000256" key="10">
    <source>
        <dbReference type="ARBA" id="ARBA00023004"/>
    </source>
</evidence>
<sequence>MLRNTLHSYGKIARGLHWLCALAVIAALVFIELKGNFPKGDPVRSGLGYAHVQAGLIVLLLVLPRLAWRLGNPPPGISPAPSPLMKLLAHAGHWALYALMLALPILGIAFIQAKGGEVALFGLGLPSFMPNSPELGKSLKELHELLGNVLLWLSILHAAAAAWHHFIVKDNTVTRLTGPMR</sequence>
<dbReference type="Pfam" id="PF01292">
    <property type="entry name" value="Ni_hydr_CYTB"/>
    <property type="match status" value="1"/>
</dbReference>
<keyword evidence="11 13" id="KW-0472">Membrane</keyword>
<keyword evidence="8" id="KW-0249">Electron transport</keyword>
<keyword evidence="10" id="KW-0408">Iron</keyword>
<keyword evidence="5" id="KW-0349">Heme</keyword>
<feature type="transmembrane region" description="Helical" evidence="13">
    <location>
        <begin position="12"/>
        <end position="31"/>
    </location>
</feature>
<evidence type="ECO:0000256" key="5">
    <source>
        <dbReference type="ARBA" id="ARBA00022617"/>
    </source>
</evidence>
<evidence type="ECO:0000313" key="15">
    <source>
        <dbReference type="EMBL" id="AOZ49589.1"/>
    </source>
</evidence>
<dbReference type="InterPro" id="IPR052168">
    <property type="entry name" value="Cytochrome_b561_oxidase"/>
</dbReference>
<evidence type="ECO:0000256" key="12">
    <source>
        <dbReference type="ARBA" id="ARBA00037975"/>
    </source>
</evidence>
<feature type="transmembrane region" description="Helical" evidence="13">
    <location>
        <begin position="51"/>
        <end position="68"/>
    </location>
</feature>
<evidence type="ECO:0000256" key="11">
    <source>
        <dbReference type="ARBA" id="ARBA00023136"/>
    </source>
</evidence>